<feature type="transmembrane region" description="Helical" evidence="8">
    <location>
        <begin position="16"/>
        <end position="33"/>
    </location>
</feature>
<evidence type="ECO:0000256" key="1">
    <source>
        <dbReference type="ARBA" id="ARBA00004651"/>
    </source>
</evidence>
<accession>A0ABW9MA12</accession>
<dbReference type="InterPro" id="IPR002549">
    <property type="entry name" value="AI-2E-like"/>
</dbReference>
<evidence type="ECO:0000313" key="10">
    <source>
        <dbReference type="Proteomes" id="UP001637996"/>
    </source>
</evidence>
<gene>
    <name evidence="9" type="ORF">ACCQ41_04175</name>
</gene>
<dbReference type="Proteomes" id="UP001637996">
    <property type="component" value="Unassembled WGS sequence"/>
</dbReference>
<feature type="transmembrane region" description="Helical" evidence="8">
    <location>
        <begin position="181"/>
        <end position="202"/>
    </location>
</feature>
<comment type="similarity">
    <text evidence="2">Belongs to the autoinducer-2 exporter (AI-2E) (TC 2.A.86) family.</text>
</comment>
<keyword evidence="6 8" id="KW-1133">Transmembrane helix</keyword>
<evidence type="ECO:0000256" key="4">
    <source>
        <dbReference type="ARBA" id="ARBA00022475"/>
    </source>
</evidence>
<comment type="caution">
    <text evidence="9">The sequence shown here is derived from an EMBL/GenBank/DDBJ whole genome shotgun (WGS) entry which is preliminary data.</text>
</comment>
<feature type="transmembrane region" description="Helical" evidence="8">
    <location>
        <begin position="39"/>
        <end position="63"/>
    </location>
</feature>
<evidence type="ECO:0000256" key="2">
    <source>
        <dbReference type="ARBA" id="ARBA00009773"/>
    </source>
</evidence>
<dbReference type="PANTHER" id="PTHR21716:SF53">
    <property type="entry name" value="PERMEASE PERM-RELATED"/>
    <property type="match status" value="1"/>
</dbReference>
<name>A0ABW9MA12_9FIRM</name>
<proteinExistence type="inferred from homology"/>
<protein>
    <submittedName>
        <fullName evidence="9">AI-2E family transporter</fullName>
    </submittedName>
</protein>
<feature type="transmembrane region" description="Helical" evidence="8">
    <location>
        <begin position="293"/>
        <end position="317"/>
    </location>
</feature>
<reference evidence="9 10" key="1">
    <citation type="journal article" date="2025" name="Anaerobe">
        <title>Description of Anaerococcus kampingiae sp. nov., Anaerococcus groningensis sp. nov., Anaerococcus martiniensis sp. nov., and Anaerococcus cruorum sp. nov., isolated from human clinical specimens.</title>
        <authorList>
            <person name="Boiten K.E."/>
            <person name="Meijer J."/>
            <person name="van Wezel E.M."/>
            <person name="Veloo A.C.M."/>
        </authorList>
    </citation>
    <scope>NUCLEOTIDE SEQUENCE [LARGE SCALE GENOMIC DNA]</scope>
    <source>
        <strain evidence="9 10">ENR0831</strain>
    </source>
</reference>
<keyword evidence="3" id="KW-0813">Transport</keyword>
<keyword evidence="10" id="KW-1185">Reference proteome</keyword>
<keyword evidence="5 8" id="KW-0812">Transmembrane</keyword>
<dbReference type="RefSeq" id="WP_410031135.1">
    <property type="nucleotide sequence ID" value="NZ_JBGMEI010000005.1"/>
</dbReference>
<dbReference type="EMBL" id="JBGMEI010000005">
    <property type="protein sequence ID" value="MFO3665436.1"/>
    <property type="molecule type" value="Genomic_DNA"/>
</dbReference>
<feature type="transmembrane region" description="Helical" evidence="8">
    <location>
        <begin position="269"/>
        <end position="287"/>
    </location>
</feature>
<evidence type="ECO:0000256" key="5">
    <source>
        <dbReference type="ARBA" id="ARBA00022692"/>
    </source>
</evidence>
<dbReference type="PANTHER" id="PTHR21716">
    <property type="entry name" value="TRANSMEMBRANE PROTEIN"/>
    <property type="match status" value="1"/>
</dbReference>
<feature type="transmembrane region" description="Helical" evidence="8">
    <location>
        <begin position="324"/>
        <end position="346"/>
    </location>
</feature>
<evidence type="ECO:0000256" key="7">
    <source>
        <dbReference type="ARBA" id="ARBA00023136"/>
    </source>
</evidence>
<comment type="subcellular location">
    <subcellularLocation>
        <location evidence="1">Cell membrane</location>
        <topology evidence="1">Multi-pass membrane protein</topology>
    </subcellularLocation>
</comment>
<evidence type="ECO:0000313" key="9">
    <source>
        <dbReference type="EMBL" id="MFO3665436.1"/>
    </source>
</evidence>
<organism evidence="9 10">
    <name type="scientific">Anaerococcus martiniensis</name>
    <dbReference type="NCBI Taxonomy" id="3115615"/>
    <lineage>
        <taxon>Bacteria</taxon>
        <taxon>Bacillati</taxon>
        <taxon>Bacillota</taxon>
        <taxon>Tissierellia</taxon>
        <taxon>Tissierellales</taxon>
        <taxon>Peptoniphilaceae</taxon>
        <taxon>Anaerococcus</taxon>
    </lineage>
</organism>
<feature type="transmembrane region" description="Helical" evidence="8">
    <location>
        <begin position="84"/>
        <end position="109"/>
    </location>
</feature>
<sequence>MKIDEKNELDQQSKNNLKVGFILLLTFFAIWYIEPIGKFLVATYAVFRPILLGFAIAFVINLPMNFFQEKVFGKVIDPLKHKKLVVALSLIVSWLIFFAGVSILLVVVIPEFINALQTGITNLPVFMDSLLEYTEKFPAIHKQAVQFKDYFQDLDVVKISDAVTAYISGDSSNLLNRAQNILSSVGSGLIAVAMGFVFSIYVSVNKKDLRQNANKILYANFSEERADRINYLFKLTYDSFSKFLDSKVLSCISLGIFNYIGMKILRMPYAGMISVLVGAMDIVPYFGPIIAGAFGMILIFIQSPIQSLIYIIFLVILQQVQENILYPLVIGKNSGLPAIWIFLSVFLGGRLFGILGMIFFMPLATVIYTLVVDRTNIKLKEKHMDRITVAEKSNQTVEELRQKELDRKVE</sequence>
<evidence type="ECO:0000256" key="6">
    <source>
        <dbReference type="ARBA" id="ARBA00022989"/>
    </source>
</evidence>
<evidence type="ECO:0000256" key="8">
    <source>
        <dbReference type="SAM" id="Phobius"/>
    </source>
</evidence>
<feature type="transmembrane region" description="Helical" evidence="8">
    <location>
        <begin position="352"/>
        <end position="372"/>
    </location>
</feature>
<evidence type="ECO:0000256" key="3">
    <source>
        <dbReference type="ARBA" id="ARBA00022448"/>
    </source>
</evidence>
<keyword evidence="7 8" id="KW-0472">Membrane</keyword>
<keyword evidence="4" id="KW-1003">Cell membrane</keyword>
<dbReference type="Pfam" id="PF01594">
    <property type="entry name" value="AI-2E_transport"/>
    <property type="match status" value="1"/>
</dbReference>